<dbReference type="SUPFAM" id="SSF50789">
    <property type="entry name" value="Herpes virus serine proteinase, assemblin"/>
    <property type="match status" value="1"/>
</dbReference>
<keyword evidence="3" id="KW-0378">Hydrolase</keyword>
<dbReference type="Pfam" id="PF04586">
    <property type="entry name" value="Peptidase_S78"/>
    <property type="match status" value="1"/>
</dbReference>
<evidence type="ECO:0000313" key="6">
    <source>
        <dbReference type="Proteomes" id="UP000433104"/>
    </source>
</evidence>
<evidence type="ECO:0000313" key="5">
    <source>
        <dbReference type="EMBL" id="MXO86179.1"/>
    </source>
</evidence>
<keyword evidence="1" id="KW-1188">Viral release from host cell</keyword>
<evidence type="ECO:0000256" key="3">
    <source>
        <dbReference type="ARBA" id="ARBA00022801"/>
    </source>
</evidence>
<dbReference type="InterPro" id="IPR054613">
    <property type="entry name" value="Peptidase_S78_dom"/>
</dbReference>
<dbReference type="NCBIfam" id="TIGR01543">
    <property type="entry name" value="proheadase_HK97"/>
    <property type="match status" value="1"/>
</dbReference>
<evidence type="ECO:0000256" key="2">
    <source>
        <dbReference type="ARBA" id="ARBA00022670"/>
    </source>
</evidence>
<keyword evidence="6" id="KW-1185">Reference proteome</keyword>
<feature type="domain" description="Prohead serine protease" evidence="4">
    <location>
        <begin position="11"/>
        <end position="137"/>
    </location>
</feature>
<dbReference type="EMBL" id="WTYW01000002">
    <property type="protein sequence ID" value="MXO86179.1"/>
    <property type="molecule type" value="Genomic_DNA"/>
</dbReference>
<dbReference type="OrthoDB" id="9804926at2"/>
<gene>
    <name evidence="5" type="ORF">GRI38_09070</name>
</gene>
<name>A0A844ZKF9_9SPHN</name>
<sequence length="154" mass="17209">MSAASNAAPLRFAGYAALFGKPDAARDVILPGAFRRTLTERRFKLPVFWQHRPEMRIGWVETIGEDERGLRVVARLDRSESRAAKMLTAGSLTGLSFGYRARQFRNEARHRILADVELFEISLVSHPLQHGARVHLVAPPRSDRDTAAVLPAHS</sequence>
<dbReference type="GO" id="GO:0006508">
    <property type="term" value="P:proteolysis"/>
    <property type="evidence" value="ECO:0007669"/>
    <property type="project" value="UniProtKB-KW"/>
</dbReference>
<dbReference type="GO" id="GO:0008233">
    <property type="term" value="F:peptidase activity"/>
    <property type="evidence" value="ECO:0007669"/>
    <property type="project" value="UniProtKB-KW"/>
</dbReference>
<reference evidence="5 6" key="1">
    <citation type="submission" date="2019-12" db="EMBL/GenBank/DDBJ databases">
        <title>Genomic-based taxomic classification of the family Erythrobacteraceae.</title>
        <authorList>
            <person name="Xu L."/>
        </authorList>
    </citation>
    <scope>NUCLEOTIDE SEQUENCE [LARGE SCALE GENOMIC DNA]</scope>
    <source>
        <strain evidence="5 6">MCCC 1A09962</strain>
    </source>
</reference>
<evidence type="ECO:0000259" key="4">
    <source>
        <dbReference type="Pfam" id="PF04586"/>
    </source>
</evidence>
<dbReference type="AlphaFoldDB" id="A0A844ZKF9"/>
<dbReference type="Proteomes" id="UP000433104">
    <property type="component" value="Unassembled WGS sequence"/>
</dbReference>
<organism evidence="5 6">
    <name type="scientific">Parapontixanthobacter aurantiacus</name>
    <dbReference type="NCBI Taxonomy" id="1463599"/>
    <lineage>
        <taxon>Bacteria</taxon>
        <taxon>Pseudomonadati</taxon>
        <taxon>Pseudomonadota</taxon>
        <taxon>Alphaproteobacteria</taxon>
        <taxon>Sphingomonadales</taxon>
        <taxon>Erythrobacteraceae</taxon>
        <taxon>Parapontixanthobacter</taxon>
    </lineage>
</organism>
<keyword evidence="2 5" id="KW-0645">Protease</keyword>
<accession>A0A844ZKF9</accession>
<evidence type="ECO:0000256" key="1">
    <source>
        <dbReference type="ARBA" id="ARBA00022612"/>
    </source>
</evidence>
<dbReference type="InterPro" id="IPR006433">
    <property type="entry name" value="Prohead_protease"/>
</dbReference>
<proteinExistence type="predicted"/>
<dbReference type="RefSeq" id="WP_160682809.1">
    <property type="nucleotide sequence ID" value="NZ_WTYW01000002.1"/>
</dbReference>
<protein>
    <submittedName>
        <fullName evidence="5">HK97 family phage prohead protease</fullName>
    </submittedName>
</protein>
<comment type="caution">
    <text evidence="5">The sequence shown here is derived from an EMBL/GenBank/DDBJ whole genome shotgun (WGS) entry which is preliminary data.</text>
</comment>